<dbReference type="PANTHER" id="PTHR35807">
    <property type="entry name" value="TRANSCRIPTIONAL REGULATOR REDD-RELATED"/>
    <property type="match status" value="1"/>
</dbReference>
<keyword evidence="3" id="KW-1185">Reference proteome</keyword>
<dbReference type="PANTHER" id="PTHR35807:SF1">
    <property type="entry name" value="TRANSCRIPTIONAL REGULATOR REDD"/>
    <property type="match status" value="1"/>
</dbReference>
<dbReference type="AlphaFoldDB" id="A0A4Q5LPY3"/>
<protein>
    <recommendedName>
        <fullName evidence="4">DNA-binding transcriptional activator</fullName>
    </recommendedName>
</protein>
<evidence type="ECO:0000313" key="2">
    <source>
        <dbReference type="EMBL" id="RYU91379.1"/>
    </source>
</evidence>
<keyword evidence="1" id="KW-0472">Membrane</keyword>
<name>A0A4Q5LPY3_9SPHI</name>
<keyword evidence="1" id="KW-0812">Transmembrane</keyword>
<dbReference type="OrthoDB" id="1110630at2"/>
<dbReference type="RefSeq" id="WP_129875638.1">
    <property type="nucleotide sequence ID" value="NZ_SEWG01000002.1"/>
</dbReference>
<comment type="caution">
    <text evidence="2">The sequence shown here is derived from an EMBL/GenBank/DDBJ whole genome shotgun (WGS) entry which is preliminary data.</text>
</comment>
<dbReference type="GO" id="GO:0006355">
    <property type="term" value="P:regulation of DNA-templated transcription"/>
    <property type="evidence" value="ECO:0007669"/>
    <property type="project" value="TreeGrafter"/>
</dbReference>
<dbReference type="Pfam" id="PF24681">
    <property type="entry name" value="Kelch_KLHDC2_KLHL20_DRC7"/>
    <property type="match status" value="1"/>
</dbReference>
<evidence type="ECO:0000313" key="3">
    <source>
        <dbReference type="Proteomes" id="UP000293331"/>
    </source>
</evidence>
<evidence type="ECO:0000256" key="1">
    <source>
        <dbReference type="SAM" id="Phobius"/>
    </source>
</evidence>
<accession>A0A4Q5LPY3</accession>
<keyword evidence="1" id="KW-1133">Transmembrane helix</keyword>
<dbReference type="Gene3D" id="2.120.10.80">
    <property type="entry name" value="Kelch-type beta propeller"/>
    <property type="match status" value="1"/>
</dbReference>
<proteinExistence type="predicted"/>
<sequence>MKVYKRILLLPKTVYKIIYTIIILLPAMQGNGQGLQFNSNDSLLSKRTSYVVFAEEKPTFHDNLSITFDLSLWDNDHLGYVFNITDKKANSYSLTYIYNHNGSPTLNFNIDSKSNKIEIPLNLAQLKKRNWIRVRAYINLKASTVSFLVNGKWYKAKGFGFDGEMTPEITFGKNKHYSDVPNMAIKELTINDGSKNYYFPLNEWNGKNVHTDDGDATGFVDHPAWLINESYFWTPKFQRTFTDVAGLNFDAVQQKLFMFKRDSLIWYNVQEDNVTGMPFKNKMPLTLLLGKSVINSNKNKCYVYEVQPPDSMHSIAAFDLNTLKWEAVGKAAIKEQRHHHNVFFDKDQNNFYLFGGYGSFSYHKEFFKYLGDKDTWEKVPFKGDTISPRFFSGSSDADENNEVYIFGGYGNQSGNQIVGGKHFYDLYRVNLTTRTIKKCWEINPEEEPFVSANNLIISKDKKYFYALCYPHEKPKTALRLYKFAIKDGSYEIVSGTIPVTSERIESDFNLFFNPQQGEFYCTAQEFVSPTQSTVRIYALTAPPVSQQAYLASQHPGTGNSKNLYKYLAGILIAACAAVLYFIRRRKRAAATINAGDEITPEFYTRKKEADKKPNAVYLLGEFVVFNKHSRDITYMFSPKIKQLFILILLNSKDGHGVVSKKISTTLWPDKDVVKTKNIKGVTINHLRNIIADLEGVELTFLNDTYCFKLSDTFFCDYFVIIDALQQIQDHNLTTGEFIINHCDLFARGGLLQYLPETWLDDIKLNFEESLIAVILPEVKKIYESGDHKKAFEITRVVLNIDPFNDTALKYKLKSLRKIKGIDYAKRVYDEFTAEYQKSLGSEYPIQFDKICK</sequence>
<reference evidence="2 3" key="1">
    <citation type="submission" date="2019-02" db="EMBL/GenBank/DDBJ databases">
        <title>Bacterial novel species Mucilaginibacter sp. 17JY9-4 isolated from soil.</title>
        <authorList>
            <person name="Jung H.-Y."/>
        </authorList>
    </citation>
    <scope>NUCLEOTIDE SEQUENCE [LARGE SCALE GENOMIC DNA]</scope>
    <source>
        <strain evidence="2 3">17JY9-4</strain>
    </source>
</reference>
<dbReference type="EMBL" id="SEWG01000002">
    <property type="protein sequence ID" value="RYU91379.1"/>
    <property type="molecule type" value="Genomic_DNA"/>
</dbReference>
<evidence type="ECO:0008006" key="4">
    <source>
        <dbReference type="Google" id="ProtNLM"/>
    </source>
</evidence>
<dbReference type="Proteomes" id="UP000293331">
    <property type="component" value="Unassembled WGS sequence"/>
</dbReference>
<organism evidence="2 3">
    <name type="scientific">Mucilaginibacter terrigena</name>
    <dbReference type="NCBI Taxonomy" id="2492395"/>
    <lineage>
        <taxon>Bacteria</taxon>
        <taxon>Pseudomonadati</taxon>
        <taxon>Bacteroidota</taxon>
        <taxon>Sphingobacteriia</taxon>
        <taxon>Sphingobacteriales</taxon>
        <taxon>Sphingobacteriaceae</taxon>
        <taxon>Mucilaginibacter</taxon>
    </lineage>
</organism>
<dbReference type="InterPro" id="IPR015915">
    <property type="entry name" value="Kelch-typ_b-propeller"/>
</dbReference>
<feature type="transmembrane region" description="Helical" evidence="1">
    <location>
        <begin position="563"/>
        <end position="582"/>
    </location>
</feature>
<feature type="transmembrane region" description="Helical" evidence="1">
    <location>
        <begin position="7"/>
        <end position="28"/>
    </location>
</feature>
<dbReference type="GO" id="GO:0003677">
    <property type="term" value="F:DNA binding"/>
    <property type="evidence" value="ECO:0007669"/>
    <property type="project" value="TreeGrafter"/>
</dbReference>
<dbReference type="SUPFAM" id="SSF117281">
    <property type="entry name" value="Kelch motif"/>
    <property type="match status" value="1"/>
</dbReference>
<gene>
    <name evidence="2" type="ORF">EWM62_05410</name>
</gene>
<dbReference type="InterPro" id="IPR051677">
    <property type="entry name" value="AfsR-DnrI-RedD_regulator"/>
</dbReference>